<evidence type="ECO:0000256" key="3">
    <source>
        <dbReference type="ARBA" id="ARBA00012068"/>
    </source>
</evidence>
<evidence type="ECO:0000259" key="10">
    <source>
        <dbReference type="PROSITE" id="PS51176"/>
    </source>
</evidence>
<dbReference type="PANTHER" id="PTHR21363:SF0">
    <property type="entry name" value="PREPHENATE DEHYDROGENASE [NADP(+)]"/>
    <property type="match status" value="1"/>
</dbReference>
<evidence type="ECO:0000256" key="4">
    <source>
        <dbReference type="ARBA" id="ARBA00022498"/>
    </source>
</evidence>
<comment type="pathway">
    <text evidence="1">Amino-acid biosynthesis; L-tyrosine biosynthesis; (4-hydroxyphenyl)pyruvate from prephenate (NAD(+) route): step 1/1.</text>
</comment>
<dbReference type="InterPro" id="IPR046826">
    <property type="entry name" value="PDH_N"/>
</dbReference>
<keyword evidence="8" id="KW-0057">Aromatic amino acid biosynthesis</keyword>
<organism evidence="11 12">
    <name type="scientific">Paraburkholderia aromaticivorans</name>
    <dbReference type="NCBI Taxonomy" id="2026199"/>
    <lineage>
        <taxon>Bacteria</taxon>
        <taxon>Pseudomonadati</taxon>
        <taxon>Pseudomonadota</taxon>
        <taxon>Betaproteobacteria</taxon>
        <taxon>Burkholderiales</taxon>
        <taxon>Burkholderiaceae</taxon>
        <taxon>Paraburkholderia</taxon>
    </lineage>
</organism>
<dbReference type="GO" id="GO:0070403">
    <property type="term" value="F:NAD+ binding"/>
    <property type="evidence" value="ECO:0007669"/>
    <property type="project" value="InterPro"/>
</dbReference>
<dbReference type="OrthoDB" id="9809920at2"/>
<evidence type="ECO:0000256" key="2">
    <source>
        <dbReference type="ARBA" id="ARBA00007964"/>
    </source>
</evidence>
<feature type="domain" description="Prephenate/arogenate dehydrogenase" evidence="10">
    <location>
        <begin position="10"/>
        <end position="306"/>
    </location>
</feature>
<name>A0A248VHX4_9BURK</name>
<dbReference type="KEGG" id="parb:CJU94_09915"/>
<evidence type="ECO:0000313" key="11">
    <source>
        <dbReference type="EMBL" id="ASV98462.1"/>
    </source>
</evidence>
<keyword evidence="7" id="KW-0520">NAD</keyword>
<keyword evidence="4" id="KW-0827">Tyrosine biosynthesis</keyword>
<comment type="similarity">
    <text evidence="2">Belongs to the prephenate/arogenate dehydrogenase family.</text>
</comment>
<dbReference type="SUPFAM" id="SSF48179">
    <property type="entry name" value="6-phosphogluconate dehydrogenase C-terminal domain-like"/>
    <property type="match status" value="1"/>
</dbReference>
<dbReference type="Pfam" id="PF02153">
    <property type="entry name" value="PDH_N"/>
    <property type="match status" value="1"/>
</dbReference>
<gene>
    <name evidence="11" type="ORF">CJU94_09915</name>
</gene>
<dbReference type="PANTHER" id="PTHR21363">
    <property type="entry name" value="PREPHENATE DEHYDROGENASE"/>
    <property type="match status" value="1"/>
</dbReference>
<dbReference type="EMBL" id="CP022989">
    <property type="protein sequence ID" value="ASV98462.1"/>
    <property type="molecule type" value="Genomic_DNA"/>
</dbReference>
<accession>A0A248VHX4</accession>
<reference evidence="11 12" key="1">
    <citation type="submission" date="2017-08" db="EMBL/GenBank/DDBJ databases">
        <title>Identification and genetic characteristics of simultaneous BTEX- and naphthalene-degrading Paraburkholderia sp. BN5 isolated from petroleum-contaminated soil.</title>
        <authorList>
            <person name="Lee Y."/>
            <person name="Jeon C.O."/>
        </authorList>
    </citation>
    <scope>NUCLEOTIDE SEQUENCE [LARGE SCALE GENOMIC DNA]</scope>
    <source>
        <strain evidence="11 12">BN5</strain>
    </source>
</reference>
<sequence length="313" mass="32610">MTDVAEFSFNKLVIFGVGLIGGSLARALRERGETEGARTVIGVGRSSASTGRALELGVIDGSAALDDDASLRDALSGADLVLLAAPVAQTQPLLERIAPFLEAATIVTDAGSTKSDVVAAARAALGARIGQFVPGHPIAGREASGVEAALPDLYVGRNVVLCPLPENAPAAVECVAAMWRATGALVRNMAPEQHDRVFASVSHLPHVLSFALVEQILNSPDAALKFSFAAGGFRDFTRIAASSPEMWRDVCVANRVALLDELDAYTAVLARLRAAIEAADGAALEAVFARSRVARTEWQEQRAAGVANSDASK</sequence>
<protein>
    <recommendedName>
        <fullName evidence="3">prephenate dehydrogenase</fullName>
        <ecNumber evidence="3">1.3.1.12</ecNumber>
    </recommendedName>
</protein>
<dbReference type="Pfam" id="PF20463">
    <property type="entry name" value="PDH_C"/>
    <property type="match status" value="1"/>
</dbReference>
<dbReference type="InterPro" id="IPR046825">
    <property type="entry name" value="PDH_C"/>
</dbReference>
<dbReference type="AlphaFoldDB" id="A0A248VHX4"/>
<keyword evidence="6" id="KW-0560">Oxidoreductase</keyword>
<dbReference type="GO" id="GO:0004665">
    <property type="term" value="F:prephenate dehydrogenase (NADP+) activity"/>
    <property type="evidence" value="ECO:0007669"/>
    <property type="project" value="InterPro"/>
</dbReference>
<dbReference type="InterPro" id="IPR008927">
    <property type="entry name" value="6-PGluconate_DH-like_C_sf"/>
</dbReference>
<evidence type="ECO:0000256" key="8">
    <source>
        <dbReference type="ARBA" id="ARBA00023141"/>
    </source>
</evidence>
<dbReference type="Gene3D" id="3.40.50.720">
    <property type="entry name" value="NAD(P)-binding Rossmann-like Domain"/>
    <property type="match status" value="1"/>
</dbReference>
<keyword evidence="5" id="KW-0028">Amino-acid biosynthesis</keyword>
<comment type="catalytic activity">
    <reaction evidence="9">
        <text>prephenate + NAD(+) = 3-(4-hydroxyphenyl)pyruvate + CO2 + NADH</text>
        <dbReference type="Rhea" id="RHEA:13869"/>
        <dbReference type="ChEBI" id="CHEBI:16526"/>
        <dbReference type="ChEBI" id="CHEBI:29934"/>
        <dbReference type="ChEBI" id="CHEBI:36242"/>
        <dbReference type="ChEBI" id="CHEBI:57540"/>
        <dbReference type="ChEBI" id="CHEBI:57945"/>
        <dbReference type="EC" id="1.3.1.12"/>
    </reaction>
</comment>
<dbReference type="Gene3D" id="1.10.3660.10">
    <property type="entry name" value="6-phosphogluconate dehydrogenase C-terminal like domain"/>
    <property type="match status" value="1"/>
</dbReference>
<dbReference type="FunFam" id="3.40.50.720:FF:000208">
    <property type="entry name" value="Prephenate dehydrogenase"/>
    <property type="match status" value="1"/>
</dbReference>
<dbReference type="PROSITE" id="PS51176">
    <property type="entry name" value="PDH_ADH"/>
    <property type="match status" value="1"/>
</dbReference>
<evidence type="ECO:0000256" key="9">
    <source>
        <dbReference type="ARBA" id="ARBA00049260"/>
    </source>
</evidence>
<keyword evidence="12" id="KW-1185">Reference proteome</keyword>
<dbReference type="InterPro" id="IPR036291">
    <property type="entry name" value="NAD(P)-bd_dom_sf"/>
</dbReference>
<evidence type="ECO:0000256" key="5">
    <source>
        <dbReference type="ARBA" id="ARBA00022605"/>
    </source>
</evidence>
<dbReference type="SUPFAM" id="SSF51735">
    <property type="entry name" value="NAD(P)-binding Rossmann-fold domains"/>
    <property type="match status" value="1"/>
</dbReference>
<evidence type="ECO:0000256" key="6">
    <source>
        <dbReference type="ARBA" id="ARBA00023002"/>
    </source>
</evidence>
<dbReference type="GO" id="GO:0008977">
    <property type="term" value="F:prephenate dehydrogenase (NAD+) activity"/>
    <property type="evidence" value="ECO:0007669"/>
    <property type="project" value="UniProtKB-EC"/>
</dbReference>
<dbReference type="Proteomes" id="UP000215158">
    <property type="component" value="Chromosome 1"/>
</dbReference>
<dbReference type="EC" id="1.3.1.12" evidence="3"/>
<dbReference type="FunFam" id="1.10.3660.10:FF:000003">
    <property type="entry name" value="Prephenate dehydrogenase"/>
    <property type="match status" value="1"/>
</dbReference>
<evidence type="ECO:0000256" key="1">
    <source>
        <dbReference type="ARBA" id="ARBA00005067"/>
    </source>
</evidence>
<evidence type="ECO:0000256" key="7">
    <source>
        <dbReference type="ARBA" id="ARBA00023027"/>
    </source>
</evidence>
<dbReference type="RefSeq" id="WP_095418543.1">
    <property type="nucleotide sequence ID" value="NZ_CP022989.1"/>
</dbReference>
<dbReference type="InterPro" id="IPR050812">
    <property type="entry name" value="Preph/Arog_dehydrog"/>
</dbReference>
<dbReference type="GO" id="GO:0006571">
    <property type="term" value="P:tyrosine biosynthetic process"/>
    <property type="evidence" value="ECO:0007669"/>
    <property type="project" value="UniProtKB-KW"/>
</dbReference>
<proteinExistence type="inferred from homology"/>
<dbReference type="InterPro" id="IPR003099">
    <property type="entry name" value="Prephen_DH"/>
</dbReference>
<evidence type="ECO:0000313" key="12">
    <source>
        <dbReference type="Proteomes" id="UP000215158"/>
    </source>
</evidence>